<gene>
    <name evidence="1" type="ordered locus">MTR_2g066020</name>
</gene>
<organism evidence="1 3">
    <name type="scientific">Medicago truncatula</name>
    <name type="common">Barrel medic</name>
    <name type="synonym">Medicago tribuloides</name>
    <dbReference type="NCBI Taxonomy" id="3880"/>
    <lineage>
        <taxon>Eukaryota</taxon>
        <taxon>Viridiplantae</taxon>
        <taxon>Streptophyta</taxon>
        <taxon>Embryophyta</taxon>
        <taxon>Tracheophyta</taxon>
        <taxon>Spermatophyta</taxon>
        <taxon>Magnoliopsida</taxon>
        <taxon>eudicotyledons</taxon>
        <taxon>Gunneridae</taxon>
        <taxon>Pentapetalae</taxon>
        <taxon>rosids</taxon>
        <taxon>fabids</taxon>
        <taxon>Fabales</taxon>
        <taxon>Fabaceae</taxon>
        <taxon>Papilionoideae</taxon>
        <taxon>50 kb inversion clade</taxon>
        <taxon>NPAAA clade</taxon>
        <taxon>Hologalegina</taxon>
        <taxon>IRL clade</taxon>
        <taxon>Trifolieae</taxon>
        <taxon>Medicago</taxon>
    </lineage>
</organism>
<evidence type="ECO:0000313" key="1">
    <source>
        <dbReference type="EMBL" id="AES66337.1"/>
    </source>
</evidence>
<dbReference type="Proteomes" id="UP000002051">
    <property type="component" value="Chromosome 2"/>
</dbReference>
<dbReference type="PaxDb" id="3880-AES66337"/>
<proteinExistence type="predicted"/>
<dbReference type="EnsemblPlants" id="AES66337">
    <property type="protein sequence ID" value="AES66337"/>
    <property type="gene ID" value="MTR_2g066020"/>
</dbReference>
<dbReference type="HOGENOM" id="CLU_1809087_0_0_1"/>
<protein>
    <submittedName>
        <fullName evidence="1">40S ribosomal S10-like protein, putative</fullName>
    </submittedName>
</protein>
<keyword evidence="3" id="KW-1185">Reference proteome</keyword>
<reference evidence="1 3" key="2">
    <citation type="journal article" date="2014" name="BMC Genomics">
        <title>An improved genome release (version Mt4.0) for the model legume Medicago truncatula.</title>
        <authorList>
            <person name="Tang H."/>
            <person name="Krishnakumar V."/>
            <person name="Bidwell S."/>
            <person name="Rosen B."/>
            <person name="Chan A."/>
            <person name="Zhou S."/>
            <person name="Gentzbittel L."/>
            <person name="Childs K.L."/>
            <person name="Yandell M."/>
            <person name="Gundlach H."/>
            <person name="Mayer K.F."/>
            <person name="Schwartz D.C."/>
            <person name="Town C.D."/>
        </authorList>
    </citation>
    <scope>GENOME REANNOTATION</scope>
    <source>
        <strain evidence="2 3">cv. Jemalong A17</strain>
    </source>
</reference>
<dbReference type="EMBL" id="CM001218">
    <property type="protein sequence ID" value="AES66337.1"/>
    <property type="molecule type" value="Genomic_DNA"/>
</dbReference>
<reference evidence="1 3" key="1">
    <citation type="journal article" date="2011" name="Nature">
        <title>The Medicago genome provides insight into the evolution of rhizobial symbioses.</title>
        <authorList>
            <person name="Young N.D."/>
            <person name="Debelle F."/>
            <person name="Oldroyd G.E."/>
            <person name="Geurts R."/>
            <person name="Cannon S.B."/>
            <person name="Udvardi M.K."/>
            <person name="Benedito V.A."/>
            <person name="Mayer K.F."/>
            <person name="Gouzy J."/>
            <person name="Schoof H."/>
            <person name="Van de Peer Y."/>
            <person name="Proost S."/>
            <person name="Cook D.R."/>
            <person name="Meyers B.C."/>
            <person name="Spannagl M."/>
            <person name="Cheung F."/>
            <person name="De Mita S."/>
            <person name="Krishnakumar V."/>
            <person name="Gundlach H."/>
            <person name="Zhou S."/>
            <person name="Mudge J."/>
            <person name="Bharti A.K."/>
            <person name="Murray J.D."/>
            <person name="Naoumkina M.A."/>
            <person name="Rosen B."/>
            <person name="Silverstein K.A."/>
            <person name="Tang H."/>
            <person name="Rombauts S."/>
            <person name="Zhao P.X."/>
            <person name="Zhou P."/>
            <person name="Barbe V."/>
            <person name="Bardou P."/>
            <person name="Bechner M."/>
            <person name="Bellec A."/>
            <person name="Berger A."/>
            <person name="Berges H."/>
            <person name="Bidwell S."/>
            <person name="Bisseling T."/>
            <person name="Choisne N."/>
            <person name="Couloux A."/>
            <person name="Denny R."/>
            <person name="Deshpande S."/>
            <person name="Dai X."/>
            <person name="Doyle J.J."/>
            <person name="Dudez A.M."/>
            <person name="Farmer A.D."/>
            <person name="Fouteau S."/>
            <person name="Franken C."/>
            <person name="Gibelin C."/>
            <person name="Gish J."/>
            <person name="Goldstein S."/>
            <person name="Gonzalez A.J."/>
            <person name="Green P.J."/>
            <person name="Hallab A."/>
            <person name="Hartog M."/>
            <person name="Hua A."/>
            <person name="Humphray S.J."/>
            <person name="Jeong D.H."/>
            <person name="Jing Y."/>
            <person name="Jocker A."/>
            <person name="Kenton S.M."/>
            <person name="Kim D.J."/>
            <person name="Klee K."/>
            <person name="Lai H."/>
            <person name="Lang C."/>
            <person name="Lin S."/>
            <person name="Macmil S.L."/>
            <person name="Magdelenat G."/>
            <person name="Matthews L."/>
            <person name="McCorrison J."/>
            <person name="Monaghan E.L."/>
            <person name="Mun J.H."/>
            <person name="Najar F.Z."/>
            <person name="Nicholson C."/>
            <person name="Noirot C."/>
            <person name="O'Bleness M."/>
            <person name="Paule C.R."/>
            <person name="Poulain J."/>
            <person name="Prion F."/>
            <person name="Qin B."/>
            <person name="Qu C."/>
            <person name="Retzel E.F."/>
            <person name="Riddle C."/>
            <person name="Sallet E."/>
            <person name="Samain S."/>
            <person name="Samson N."/>
            <person name="Sanders I."/>
            <person name="Saurat O."/>
            <person name="Scarpelli C."/>
            <person name="Schiex T."/>
            <person name="Segurens B."/>
            <person name="Severin A.J."/>
            <person name="Sherrier D.J."/>
            <person name="Shi R."/>
            <person name="Sims S."/>
            <person name="Singer S.R."/>
            <person name="Sinharoy S."/>
            <person name="Sterck L."/>
            <person name="Viollet A."/>
            <person name="Wang B.B."/>
            <person name="Wang K."/>
            <person name="Wang M."/>
            <person name="Wang X."/>
            <person name="Warfsmann J."/>
            <person name="Weissenbach J."/>
            <person name="White D.D."/>
            <person name="White J.D."/>
            <person name="Wiley G.B."/>
            <person name="Wincker P."/>
            <person name="Xing Y."/>
            <person name="Yang L."/>
            <person name="Yao Z."/>
            <person name="Ying F."/>
            <person name="Zhai J."/>
            <person name="Zhou L."/>
            <person name="Zuber A."/>
            <person name="Denarie J."/>
            <person name="Dixon R.A."/>
            <person name="May G.D."/>
            <person name="Schwartz D.C."/>
            <person name="Rogers J."/>
            <person name="Quetier F."/>
            <person name="Town C.D."/>
            <person name="Roe B.A."/>
        </authorList>
    </citation>
    <scope>NUCLEOTIDE SEQUENCE [LARGE SCALE GENOMIC DNA]</scope>
    <source>
        <strain evidence="1">A17</strain>
        <strain evidence="2 3">cv. Jemalong A17</strain>
    </source>
</reference>
<dbReference type="AlphaFoldDB" id="G7IQX8"/>
<sequence>MTNLFSVSLRFNGENSQMFKVRYINVTLNGLNDQLGEINQGFNPGDTKRVKYIWYERPTLDDRIIDFSRLELKNDDDLRSMFSIFWQHNMLPWIDMFGMHLPTTTIDLPLKLDKVKPVEQQISSIHPKVILFLLKN</sequence>
<evidence type="ECO:0000313" key="2">
    <source>
        <dbReference type="EnsemblPlants" id="AES66337"/>
    </source>
</evidence>
<evidence type="ECO:0000313" key="3">
    <source>
        <dbReference type="Proteomes" id="UP000002051"/>
    </source>
</evidence>
<accession>G7IQX8</accession>
<reference evidence="2" key="3">
    <citation type="submission" date="2015-04" db="UniProtKB">
        <authorList>
            <consortium name="EnsemblPlants"/>
        </authorList>
    </citation>
    <scope>IDENTIFICATION</scope>
    <source>
        <strain evidence="2">cv. Jemalong A17</strain>
    </source>
</reference>
<name>G7IQX8_MEDTR</name>